<name>A0A9X7VWU1_9BACL</name>
<dbReference type="Gene3D" id="3.60.21.10">
    <property type="match status" value="1"/>
</dbReference>
<dbReference type="RefSeq" id="WP_206655407.1">
    <property type="nucleotide sequence ID" value="NZ_CP071182.1"/>
</dbReference>
<reference evidence="3 4" key="1">
    <citation type="submission" date="2021-02" db="EMBL/GenBank/DDBJ databases">
        <title>Alicyclobacillus curvatus sp. nov. and Alicyclobacillus mengziensis sp. nov., two acidophilic bacteria isolated from acid mine drainage.</title>
        <authorList>
            <person name="Huang Y."/>
        </authorList>
    </citation>
    <scope>NUCLEOTIDE SEQUENCE [LARGE SCALE GENOMIC DNA]</scope>
    <source>
        <strain evidence="3 4">S30H14</strain>
    </source>
</reference>
<organism evidence="3 4">
    <name type="scientific">Alicyclobacillus mengziensis</name>
    <dbReference type="NCBI Taxonomy" id="2931921"/>
    <lineage>
        <taxon>Bacteria</taxon>
        <taxon>Bacillati</taxon>
        <taxon>Bacillota</taxon>
        <taxon>Bacilli</taxon>
        <taxon>Bacillales</taxon>
        <taxon>Alicyclobacillaceae</taxon>
        <taxon>Alicyclobacillus</taxon>
    </lineage>
</organism>
<dbReference type="PANTHER" id="PTHR33393">
    <property type="entry name" value="POLYGLUTAMINE SYNTHESIS ACCESSORY PROTEIN RV0574C-RELATED"/>
    <property type="match status" value="1"/>
</dbReference>
<dbReference type="Pfam" id="PF09587">
    <property type="entry name" value="PGA_cap"/>
    <property type="match status" value="1"/>
</dbReference>
<feature type="domain" description="Capsule synthesis protein CapA" evidence="2">
    <location>
        <begin position="5"/>
        <end position="262"/>
    </location>
</feature>
<dbReference type="AlphaFoldDB" id="A0A9X7VWU1"/>
<accession>A0A9X7VWU1</accession>
<dbReference type="EMBL" id="CP071182">
    <property type="protein sequence ID" value="QSO46035.1"/>
    <property type="molecule type" value="Genomic_DNA"/>
</dbReference>
<comment type="similarity">
    <text evidence="1">Belongs to the CapA family.</text>
</comment>
<dbReference type="PANTHER" id="PTHR33393:SF12">
    <property type="entry name" value="CAPSULE BIOSYNTHESIS PROTEIN CAPA"/>
    <property type="match status" value="1"/>
</dbReference>
<evidence type="ECO:0000256" key="1">
    <source>
        <dbReference type="ARBA" id="ARBA00005662"/>
    </source>
</evidence>
<dbReference type="Proteomes" id="UP000663505">
    <property type="component" value="Chromosome"/>
</dbReference>
<dbReference type="InterPro" id="IPR019079">
    <property type="entry name" value="Capsule_synth_CapA"/>
</dbReference>
<dbReference type="KEGG" id="afx:JZ786_16060"/>
<dbReference type="SUPFAM" id="SSF56300">
    <property type="entry name" value="Metallo-dependent phosphatases"/>
    <property type="match status" value="1"/>
</dbReference>
<proteinExistence type="inferred from homology"/>
<evidence type="ECO:0000313" key="4">
    <source>
        <dbReference type="Proteomes" id="UP000663505"/>
    </source>
</evidence>
<dbReference type="SMART" id="SM00854">
    <property type="entry name" value="PGA_cap"/>
    <property type="match status" value="1"/>
</dbReference>
<evidence type="ECO:0000313" key="3">
    <source>
        <dbReference type="EMBL" id="QSO46035.1"/>
    </source>
</evidence>
<protein>
    <submittedName>
        <fullName evidence="3">CapA family protein</fullName>
    </submittedName>
</protein>
<dbReference type="CDD" id="cd07381">
    <property type="entry name" value="MPP_CapA"/>
    <property type="match status" value="1"/>
</dbReference>
<dbReference type="InterPro" id="IPR029052">
    <property type="entry name" value="Metallo-depent_PP-like"/>
</dbReference>
<keyword evidence="4" id="KW-1185">Reference proteome</keyword>
<sequence>MKTIHIAAVGDILMWRRQIASAKREGGKSYSFDSMFREVAPYLRRADLTIGNLETTLSGREAVYQKRHKKTGWPMFNCPDELAGALKRSGFNLLTTANNHCMDRGIHGLKRTLNALDGHGLRHTGTYRSRADSTKLLVVNVKGVRVGVLAYTYGTNNIPVPKDHTWAVNRIWAGKIQNDITRMRKHADLVIVVLHFGQEFHRFPNDKQKSLVKRLFSDGADIVLGVHPHVLQPMSLRTVRERNGRVAKKFVIYSLGNFISDQMLGNIHSDSGVIVNLTVTKDDKGVVRVRAIRTVPTWVHKFPVQGSTRFRVLPVGPFLKRPDQKLTAGDTKIMRRVLATTSRHLRI</sequence>
<gene>
    <name evidence="3" type="ORF">JZ786_16060</name>
</gene>
<dbReference type="InterPro" id="IPR052169">
    <property type="entry name" value="CW_Biosynth-Accessory"/>
</dbReference>
<evidence type="ECO:0000259" key="2">
    <source>
        <dbReference type="SMART" id="SM00854"/>
    </source>
</evidence>